<reference evidence="7" key="2">
    <citation type="journal article" date="2018" name="Environ. Sci. Technol.">
        <title>The Toxicogenome of Hyalella azteca: A Model for Sediment Ecotoxicology and Evolutionary Toxicology.</title>
        <authorList>
            <person name="Poynton H.C."/>
            <person name="Hasenbein S."/>
            <person name="Benoit J.B."/>
            <person name="Sepulveda M.S."/>
            <person name="Poelchau M.F."/>
            <person name="Hughes D.S.T."/>
            <person name="Murali S.C."/>
            <person name="Chen S."/>
            <person name="Glastad K.M."/>
            <person name="Goodisman M.A.D."/>
            <person name="Werren J.H."/>
            <person name="Vineis J.H."/>
            <person name="Bowen J.L."/>
            <person name="Friedrich M."/>
            <person name="Jones J."/>
            <person name="Robertson H.M."/>
            <person name="Feyereisen R."/>
            <person name="Mechler-Hickson A."/>
            <person name="Mathers N."/>
            <person name="Lee C.E."/>
            <person name="Colbourne J.K."/>
            <person name="Biales A."/>
            <person name="Johnston J.S."/>
            <person name="Wellborn G.A."/>
            <person name="Rosendale A.J."/>
            <person name="Cridge A.G."/>
            <person name="Munoz-Torres M.C."/>
            <person name="Bain P.A."/>
            <person name="Manny A.R."/>
            <person name="Major K.M."/>
            <person name="Lambert F.N."/>
            <person name="Vulpe C.D."/>
            <person name="Tuck P."/>
            <person name="Blalock B.J."/>
            <person name="Lin Y.Y."/>
            <person name="Smith M.E."/>
            <person name="Ochoa-Acuna H."/>
            <person name="Chen M.M."/>
            <person name="Childers C.P."/>
            <person name="Qu J."/>
            <person name="Dugan S."/>
            <person name="Lee S.L."/>
            <person name="Chao H."/>
            <person name="Dinh H."/>
            <person name="Han Y."/>
            <person name="Doddapaneni H."/>
            <person name="Worley K.C."/>
            <person name="Muzny D.M."/>
            <person name="Gibbs R.A."/>
            <person name="Richards S."/>
        </authorList>
    </citation>
    <scope>NUCLEOTIDE SEQUENCE</scope>
    <source>
        <strain evidence="7">HAZT.00-mixed</strain>
        <tissue evidence="7">Whole organism</tissue>
    </source>
</reference>
<evidence type="ECO:0000313" key="7">
    <source>
        <dbReference type="EMBL" id="KAA0183415.1"/>
    </source>
</evidence>
<evidence type="ECO:0000259" key="6">
    <source>
        <dbReference type="PROSITE" id="PS50026"/>
    </source>
</evidence>
<comment type="caution">
    <text evidence="7">The sequence shown here is derived from an EMBL/GenBank/DDBJ whole genome shotgun (WGS) entry which is preliminary data.</text>
</comment>
<dbReference type="EMBL" id="JQDR03017699">
    <property type="protein sequence ID" value="KAA0183415.1"/>
    <property type="molecule type" value="Genomic_DNA"/>
</dbReference>
<dbReference type="PANTHER" id="PTHR11219">
    <property type="entry name" value="TENEURIN AND N-ACETYLGLUCOSAMINE-1-PHOSPHODIESTER ALPHA-N-ACETYLGLUCOSAMINIDASE"/>
    <property type="match status" value="1"/>
</dbReference>
<dbReference type="InterPro" id="IPR000742">
    <property type="entry name" value="EGF"/>
</dbReference>
<name>A0A6A0GP87_HYAAZ</name>
<dbReference type="Gene3D" id="2.10.25.10">
    <property type="entry name" value="Laminin"/>
    <property type="match status" value="2"/>
</dbReference>
<keyword evidence="4" id="KW-0325">Glycoprotein</keyword>
<dbReference type="SMART" id="SM00181">
    <property type="entry name" value="EGF"/>
    <property type="match status" value="3"/>
</dbReference>
<proteinExistence type="predicted"/>
<sequence length="152" mass="16445">MQDAMVGVVEVEVEELLQSGDWFLTLYNDDGDPHEVSLMVKHGVGAGECPQRCNGHGHCFLGRCQCQQGYNGPDCSEVVCPVLCSGRGEYVAGLCQCFAGYKGRECELSQQECQVAHCNNNGHCIDGQCHCSPGYTGEFCDKGEQGIELCKA</sequence>
<reference evidence="7" key="3">
    <citation type="submission" date="2019-06" db="EMBL/GenBank/DDBJ databases">
        <authorList>
            <person name="Poynton C."/>
            <person name="Hasenbein S."/>
            <person name="Benoit J.B."/>
            <person name="Sepulveda M.S."/>
            <person name="Poelchau M.F."/>
            <person name="Murali S.C."/>
            <person name="Chen S."/>
            <person name="Glastad K.M."/>
            <person name="Werren J.H."/>
            <person name="Vineis J.H."/>
            <person name="Bowen J.L."/>
            <person name="Friedrich M."/>
            <person name="Jones J."/>
            <person name="Robertson H.M."/>
            <person name="Feyereisen R."/>
            <person name="Mechler-Hickson A."/>
            <person name="Mathers N."/>
            <person name="Lee C.E."/>
            <person name="Colbourne J.K."/>
            <person name="Biales A."/>
            <person name="Johnston J.S."/>
            <person name="Wellborn G.A."/>
            <person name="Rosendale A.J."/>
            <person name="Cridge A.G."/>
            <person name="Munoz-Torres M.C."/>
            <person name="Bain P.A."/>
            <person name="Manny A.R."/>
            <person name="Major K.M."/>
            <person name="Lambert F.N."/>
            <person name="Vulpe C.D."/>
            <person name="Tuck P."/>
            <person name="Blalock B.J."/>
            <person name="Lin Y.-Y."/>
            <person name="Smith M.E."/>
            <person name="Ochoa-Acuna H."/>
            <person name="Chen M.-J.M."/>
            <person name="Childers C.P."/>
            <person name="Qu J."/>
            <person name="Dugan S."/>
            <person name="Lee S.L."/>
            <person name="Chao H."/>
            <person name="Dinh H."/>
            <person name="Han Y."/>
            <person name="Doddapaneni H."/>
            <person name="Worley K.C."/>
            <person name="Muzny D.M."/>
            <person name="Gibbs R.A."/>
            <person name="Richards S."/>
        </authorList>
    </citation>
    <scope>NUCLEOTIDE SEQUENCE</scope>
    <source>
        <strain evidence="7">HAZT.00-mixed</strain>
        <tissue evidence="7">Whole organism</tissue>
    </source>
</reference>
<accession>A0A6A0GP87</accession>
<evidence type="ECO:0000256" key="2">
    <source>
        <dbReference type="ARBA" id="ARBA00022737"/>
    </source>
</evidence>
<keyword evidence="3 5" id="KW-1015">Disulfide bond</keyword>
<reference evidence="7" key="1">
    <citation type="submission" date="2014-08" db="EMBL/GenBank/DDBJ databases">
        <authorList>
            <person name="Murali S."/>
            <person name="Richards S."/>
            <person name="Bandaranaike D."/>
            <person name="Bellair M."/>
            <person name="Blankenburg K."/>
            <person name="Chao H."/>
            <person name="Dinh H."/>
            <person name="Doddapaneni H."/>
            <person name="Dugan-Rocha S."/>
            <person name="Elkadiri S."/>
            <person name="Gnanaolivu R."/>
            <person name="Hughes D."/>
            <person name="Lee S."/>
            <person name="Li M."/>
            <person name="Ming W."/>
            <person name="Munidasa M."/>
            <person name="Muniz J."/>
            <person name="Nguyen L."/>
            <person name="Osuji N."/>
            <person name="Pu L.-L."/>
            <person name="Puazo M."/>
            <person name="Skinner E."/>
            <person name="Qu C."/>
            <person name="Quiroz J."/>
            <person name="Raj R."/>
            <person name="Weissenberger G."/>
            <person name="Xin Y."/>
            <person name="Zou X."/>
            <person name="Han Y."/>
            <person name="Worley K."/>
            <person name="Muzny D."/>
            <person name="Gibbs R."/>
        </authorList>
    </citation>
    <scope>NUCLEOTIDE SEQUENCE</scope>
    <source>
        <strain evidence="7">HAZT.00-mixed</strain>
        <tissue evidence="7">Whole organism</tissue>
    </source>
</reference>
<dbReference type="PROSITE" id="PS01186">
    <property type="entry name" value="EGF_2"/>
    <property type="match status" value="2"/>
</dbReference>
<evidence type="ECO:0000256" key="1">
    <source>
        <dbReference type="ARBA" id="ARBA00022536"/>
    </source>
</evidence>
<dbReference type="SUPFAM" id="SSF57196">
    <property type="entry name" value="EGF/Laminin"/>
    <property type="match status" value="1"/>
</dbReference>
<dbReference type="Pfam" id="PF25024">
    <property type="entry name" value="EGF_TEN"/>
    <property type="match status" value="1"/>
</dbReference>
<gene>
    <name evidence="7" type="ORF">HAZT_HAZT005254</name>
</gene>
<protein>
    <recommendedName>
        <fullName evidence="6">EGF-like domain-containing protein</fullName>
    </recommendedName>
</protein>
<organism evidence="7">
    <name type="scientific">Hyalella azteca</name>
    <name type="common">Amphipod</name>
    <dbReference type="NCBI Taxonomy" id="294128"/>
    <lineage>
        <taxon>Eukaryota</taxon>
        <taxon>Metazoa</taxon>
        <taxon>Ecdysozoa</taxon>
        <taxon>Arthropoda</taxon>
        <taxon>Crustacea</taxon>
        <taxon>Multicrustacea</taxon>
        <taxon>Malacostraca</taxon>
        <taxon>Eumalacostraca</taxon>
        <taxon>Peracarida</taxon>
        <taxon>Amphipoda</taxon>
        <taxon>Senticaudata</taxon>
        <taxon>Talitrida</taxon>
        <taxon>Talitroidea</taxon>
        <taxon>Hyalellidae</taxon>
        <taxon>Hyalella</taxon>
    </lineage>
</organism>
<dbReference type="Proteomes" id="UP000711488">
    <property type="component" value="Unassembled WGS sequence"/>
</dbReference>
<dbReference type="AlphaFoldDB" id="A0A6A0GP87"/>
<dbReference type="PANTHER" id="PTHR11219:SF69">
    <property type="entry name" value="TENEURIN-A"/>
    <property type="match status" value="1"/>
</dbReference>
<feature type="disulfide bond" evidence="5">
    <location>
        <begin position="131"/>
        <end position="140"/>
    </location>
</feature>
<dbReference type="GO" id="GO:0008045">
    <property type="term" value="P:motor neuron axon guidance"/>
    <property type="evidence" value="ECO:0007669"/>
    <property type="project" value="TreeGrafter"/>
</dbReference>
<comment type="caution">
    <text evidence="5">Lacks conserved residue(s) required for the propagation of feature annotation.</text>
</comment>
<keyword evidence="2" id="KW-0677">Repeat</keyword>
<evidence type="ECO:0000256" key="5">
    <source>
        <dbReference type="PROSITE-ProRule" id="PRU00076"/>
    </source>
</evidence>
<dbReference type="FunFam" id="2.10.25.10:FF:000013">
    <property type="entry name" value="Teneurin transmembrane protein 4"/>
    <property type="match status" value="1"/>
</dbReference>
<evidence type="ECO:0000256" key="4">
    <source>
        <dbReference type="ARBA" id="ARBA00023180"/>
    </source>
</evidence>
<dbReference type="PROSITE" id="PS00022">
    <property type="entry name" value="EGF_1"/>
    <property type="match status" value="2"/>
</dbReference>
<dbReference type="Gene3D" id="2.60.120.260">
    <property type="entry name" value="Galactose-binding domain-like"/>
    <property type="match status" value="1"/>
</dbReference>
<feature type="domain" description="EGF-like" evidence="6">
    <location>
        <begin position="109"/>
        <end position="141"/>
    </location>
</feature>
<dbReference type="InterPro" id="IPR051216">
    <property type="entry name" value="Teneurin"/>
</dbReference>
<dbReference type="PROSITE" id="PS50026">
    <property type="entry name" value="EGF_3"/>
    <property type="match status" value="1"/>
</dbReference>
<keyword evidence="1 5" id="KW-0245">EGF-like domain</keyword>
<dbReference type="FunFam" id="2.10.25.10:FF:000001">
    <property type="entry name" value="Tenascin C"/>
    <property type="match status" value="1"/>
</dbReference>
<evidence type="ECO:0000256" key="3">
    <source>
        <dbReference type="ARBA" id="ARBA00023157"/>
    </source>
</evidence>